<feature type="domain" description="Dienelactone hydrolase" evidence="1">
    <location>
        <begin position="33"/>
        <end position="267"/>
    </location>
</feature>
<accession>A0A3E0VPN2</accession>
<protein>
    <recommendedName>
        <fullName evidence="1">Dienelactone hydrolase domain-containing protein</fullName>
    </recommendedName>
</protein>
<dbReference type="Pfam" id="PF01738">
    <property type="entry name" value="DLH"/>
    <property type="match status" value="1"/>
</dbReference>
<organism evidence="2 3">
    <name type="scientific">Subtercola boreus</name>
    <dbReference type="NCBI Taxonomy" id="120213"/>
    <lineage>
        <taxon>Bacteria</taxon>
        <taxon>Bacillati</taxon>
        <taxon>Actinomycetota</taxon>
        <taxon>Actinomycetes</taxon>
        <taxon>Micrococcales</taxon>
        <taxon>Microbacteriaceae</taxon>
        <taxon>Subtercola</taxon>
    </lineage>
</organism>
<gene>
    <name evidence="2" type="ORF">B7R21_13140</name>
</gene>
<proteinExistence type="predicted"/>
<comment type="caution">
    <text evidence="2">The sequence shown here is derived from an EMBL/GenBank/DDBJ whole genome shotgun (WGS) entry which is preliminary data.</text>
</comment>
<dbReference type="InterPro" id="IPR029058">
    <property type="entry name" value="AB_hydrolase_fold"/>
</dbReference>
<dbReference type="SUPFAM" id="SSF53474">
    <property type="entry name" value="alpha/beta-Hydrolases"/>
    <property type="match status" value="1"/>
</dbReference>
<dbReference type="GO" id="GO:0016787">
    <property type="term" value="F:hydrolase activity"/>
    <property type="evidence" value="ECO:0007669"/>
    <property type="project" value="InterPro"/>
</dbReference>
<reference evidence="2 3" key="1">
    <citation type="submission" date="2017-04" db="EMBL/GenBank/DDBJ databases">
        <title>Comparative genome analysis of Subtercola boreus.</title>
        <authorList>
            <person name="Cho Y.-J."/>
            <person name="Cho A."/>
            <person name="Kim O.-S."/>
            <person name="Lee J.-I."/>
        </authorList>
    </citation>
    <scope>NUCLEOTIDE SEQUENCE [LARGE SCALE GENOMIC DNA]</scope>
    <source>
        <strain evidence="2 3">P27444</strain>
    </source>
</reference>
<dbReference type="InterPro" id="IPR051049">
    <property type="entry name" value="Dienelactone_hydrolase-like"/>
</dbReference>
<dbReference type="InterPro" id="IPR002925">
    <property type="entry name" value="Dienelactn_hydro"/>
</dbReference>
<name>A0A3E0VPN2_9MICO</name>
<evidence type="ECO:0000313" key="2">
    <source>
        <dbReference type="EMBL" id="RFA11398.1"/>
    </source>
</evidence>
<dbReference type="OrthoDB" id="3208682at2"/>
<evidence type="ECO:0000259" key="1">
    <source>
        <dbReference type="Pfam" id="PF01738"/>
    </source>
</evidence>
<dbReference type="PANTHER" id="PTHR46623">
    <property type="entry name" value="CARBOXYMETHYLENEBUTENOLIDASE-RELATED"/>
    <property type="match status" value="1"/>
</dbReference>
<dbReference type="Proteomes" id="UP000256709">
    <property type="component" value="Unassembled WGS sequence"/>
</dbReference>
<dbReference type="PANTHER" id="PTHR46623:SF6">
    <property type="entry name" value="ALPHA_BETA-HYDROLASES SUPERFAMILY PROTEIN"/>
    <property type="match status" value="1"/>
</dbReference>
<dbReference type="EMBL" id="NBXA01000025">
    <property type="protein sequence ID" value="RFA11398.1"/>
    <property type="molecule type" value="Genomic_DNA"/>
</dbReference>
<evidence type="ECO:0000313" key="3">
    <source>
        <dbReference type="Proteomes" id="UP000256709"/>
    </source>
</evidence>
<dbReference type="AlphaFoldDB" id="A0A3E0VPN2"/>
<dbReference type="Gene3D" id="3.40.50.1820">
    <property type="entry name" value="alpha/beta hydrolase"/>
    <property type="match status" value="1"/>
</dbReference>
<sequence length="273" mass="29763">MRPAQPVPRKLSAVNQKPASSQTVMLSAAGAEFTAYVATPQIPAEQYKGAVIVIHEVWGVVDHIRSVADRYAAEGYLAIAPDLMDDLGASSDEAEKLQRQLVSADPTELARGQERLRELMAPITEPAFATRAIHRLIAAVDHLHRQEAVAGRIAVTGFSFGGSYAFSLAVADSRVRASIPFYAYVNLPRELLGEIACPILYFVGEDDPALFQALPVLTEQMKGAHVDFTAIAYRKTGHAFFNESNAHAYRKDAAQDAWKKSLAFLAENLAPTR</sequence>